<comment type="caution">
    <text evidence="13">The sequence shown here is derived from an EMBL/GenBank/DDBJ whole genome shotgun (WGS) entry which is preliminary data.</text>
</comment>
<comment type="function">
    <text evidence="2 12">Activation of anaerobic ribonucleoside-triphosphate reductase under anaerobic conditions by generation of an organic free radical, using S-adenosylmethionine and reduced flavodoxin as cosubstrates to produce 5'-deoxy-adenosine.</text>
</comment>
<evidence type="ECO:0000256" key="5">
    <source>
        <dbReference type="ARBA" id="ARBA00022485"/>
    </source>
</evidence>
<evidence type="ECO:0000313" key="13">
    <source>
        <dbReference type="EMBL" id="MEQ3364243.1"/>
    </source>
</evidence>
<dbReference type="InterPro" id="IPR007197">
    <property type="entry name" value="rSAM"/>
</dbReference>
<dbReference type="EC" id="1.97.1.-" evidence="12"/>
<comment type="similarity">
    <text evidence="3 12">Belongs to the organic radical-activating enzymes family.</text>
</comment>
<evidence type="ECO:0000256" key="2">
    <source>
        <dbReference type="ARBA" id="ARBA00003852"/>
    </source>
</evidence>
<dbReference type="InterPro" id="IPR034457">
    <property type="entry name" value="Organic_radical-activating"/>
</dbReference>
<evidence type="ECO:0000256" key="3">
    <source>
        <dbReference type="ARBA" id="ARBA00009777"/>
    </source>
</evidence>
<dbReference type="PANTHER" id="PTHR30352:SF2">
    <property type="entry name" value="ANAEROBIC RIBONUCLEOSIDE-TRIPHOSPHATE REDUCTASE-ACTIVATING PROTEIN"/>
    <property type="match status" value="1"/>
</dbReference>
<keyword evidence="7" id="KW-0479">Metal-binding</keyword>
<evidence type="ECO:0000256" key="9">
    <source>
        <dbReference type="ARBA" id="ARBA00023004"/>
    </source>
</evidence>
<evidence type="ECO:0000256" key="11">
    <source>
        <dbReference type="ARBA" id="ARBA00047365"/>
    </source>
</evidence>
<dbReference type="Pfam" id="PF13353">
    <property type="entry name" value="Fer4_12"/>
    <property type="match status" value="1"/>
</dbReference>
<keyword evidence="10" id="KW-0411">Iron-sulfur</keyword>
<dbReference type="SFLD" id="SFLDF00299">
    <property type="entry name" value="anaerobic_ribonucleoside-triph"/>
    <property type="match status" value="1"/>
</dbReference>
<dbReference type="SFLD" id="SFLDG01063">
    <property type="entry name" value="activating_enzymes__group_1"/>
    <property type="match status" value="1"/>
</dbReference>
<evidence type="ECO:0000256" key="7">
    <source>
        <dbReference type="ARBA" id="ARBA00022723"/>
    </source>
</evidence>
<dbReference type="Proteomes" id="UP001487305">
    <property type="component" value="Unassembled WGS sequence"/>
</dbReference>
<gene>
    <name evidence="13" type="primary">nrdG</name>
    <name evidence="13" type="ORF">AAA083_14785</name>
</gene>
<dbReference type="InterPro" id="IPR058240">
    <property type="entry name" value="rSAM_sf"/>
</dbReference>
<keyword evidence="5" id="KW-0004">4Fe-4S</keyword>
<dbReference type="PROSITE" id="PS01087">
    <property type="entry name" value="RADICAL_ACTIVATING"/>
    <property type="match status" value="1"/>
</dbReference>
<sequence length="200" mass="21126">MAIEASETPVGSMVPDGGSSQEPATIRLYGTAVDSIVDGPGLRFAVFVQGCTHACPGCHNPESQPACAGTVESIDSLVASIEANGLVGGVTLSGGEPFEQCAACLVLARRLKERGYGIWIYSGYLYEDLLEGRPDPLAPDLLSCCDVLVDGPFVQELNSYDLTWKGSSNQRVIDLAASRAAGRVVLWQTSDSFPEVPASW</sequence>
<dbReference type="SUPFAM" id="SSF102114">
    <property type="entry name" value="Radical SAM enzymes"/>
    <property type="match status" value="1"/>
</dbReference>
<name>A0ABV1JGM6_9ACTN</name>
<dbReference type="Gene3D" id="3.20.20.70">
    <property type="entry name" value="Aldolase class I"/>
    <property type="match status" value="1"/>
</dbReference>
<organism evidence="13 14">
    <name type="scientific">Raoultibacter massiliensis</name>
    <dbReference type="NCBI Taxonomy" id="1852371"/>
    <lineage>
        <taxon>Bacteria</taxon>
        <taxon>Bacillati</taxon>
        <taxon>Actinomycetota</taxon>
        <taxon>Coriobacteriia</taxon>
        <taxon>Eggerthellales</taxon>
        <taxon>Eggerthellaceae</taxon>
        <taxon>Raoultibacter</taxon>
    </lineage>
</organism>
<dbReference type="InterPro" id="IPR001989">
    <property type="entry name" value="Radical_activat_CS"/>
</dbReference>
<keyword evidence="9" id="KW-0408">Iron</keyword>
<comment type="cofactor">
    <cofactor evidence="1">
        <name>[4Fe-4S] cluster</name>
        <dbReference type="ChEBI" id="CHEBI:49883"/>
    </cofactor>
</comment>
<evidence type="ECO:0000256" key="4">
    <source>
        <dbReference type="ARBA" id="ARBA00014281"/>
    </source>
</evidence>
<protein>
    <recommendedName>
        <fullName evidence="4 12">Anaerobic ribonucleoside-triphosphate reductase-activating protein</fullName>
        <ecNumber evidence="12">1.97.1.-</ecNumber>
    </recommendedName>
</protein>
<dbReference type="EMBL" id="JBBNOP010000020">
    <property type="protein sequence ID" value="MEQ3364243.1"/>
    <property type="molecule type" value="Genomic_DNA"/>
</dbReference>
<evidence type="ECO:0000256" key="8">
    <source>
        <dbReference type="ARBA" id="ARBA00023002"/>
    </source>
</evidence>
<evidence type="ECO:0000313" key="14">
    <source>
        <dbReference type="Proteomes" id="UP001487305"/>
    </source>
</evidence>
<dbReference type="PANTHER" id="PTHR30352">
    <property type="entry name" value="PYRUVATE FORMATE-LYASE-ACTIVATING ENZYME"/>
    <property type="match status" value="1"/>
</dbReference>
<dbReference type="CDD" id="cd01335">
    <property type="entry name" value="Radical_SAM"/>
    <property type="match status" value="1"/>
</dbReference>
<keyword evidence="6" id="KW-0949">S-adenosyl-L-methionine</keyword>
<evidence type="ECO:0000256" key="12">
    <source>
        <dbReference type="PIRNR" id="PIRNR000368"/>
    </source>
</evidence>
<dbReference type="InterPro" id="IPR013785">
    <property type="entry name" value="Aldolase_TIM"/>
</dbReference>
<reference evidence="13 14" key="1">
    <citation type="submission" date="2024-04" db="EMBL/GenBank/DDBJ databases">
        <title>Human intestinal bacterial collection.</title>
        <authorList>
            <person name="Pauvert C."/>
            <person name="Hitch T.C.A."/>
            <person name="Clavel T."/>
        </authorList>
    </citation>
    <scope>NUCLEOTIDE SEQUENCE [LARGE SCALE GENOMIC DNA]</scope>
    <source>
        <strain evidence="13 14">CLA-KB-H42</strain>
    </source>
</reference>
<keyword evidence="8 12" id="KW-0560">Oxidoreductase</keyword>
<accession>A0ABV1JGM6</accession>
<dbReference type="NCBIfam" id="TIGR02491">
    <property type="entry name" value="NrdG"/>
    <property type="match status" value="1"/>
</dbReference>
<evidence type="ECO:0000256" key="1">
    <source>
        <dbReference type="ARBA" id="ARBA00001966"/>
    </source>
</evidence>
<evidence type="ECO:0000256" key="10">
    <source>
        <dbReference type="ARBA" id="ARBA00023014"/>
    </source>
</evidence>
<evidence type="ECO:0000256" key="6">
    <source>
        <dbReference type="ARBA" id="ARBA00022691"/>
    </source>
</evidence>
<comment type="catalytic activity">
    <reaction evidence="11">
        <text>glycyl-[protein] + reduced [flavodoxin] + S-adenosyl-L-methionine = glycin-2-yl radical-[protein] + semiquinone [flavodoxin] + 5'-deoxyadenosine + L-methionine + H(+)</text>
        <dbReference type="Rhea" id="RHEA:61976"/>
        <dbReference type="Rhea" id="RHEA-COMP:10622"/>
        <dbReference type="Rhea" id="RHEA-COMP:14480"/>
        <dbReference type="Rhea" id="RHEA-COMP:15993"/>
        <dbReference type="Rhea" id="RHEA-COMP:15994"/>
        <dbReference type="ChEBI" id="CHEBI:15378"/>
        <dbReference type="ChEBI" id="CHEBI:17319"/>
        <dbReference type="ChEBI" id="CHEBI:29947"/>
        <dbReference type="ChEBI" id="CHEBI:32722"/>
        <dbReference type="ChEBI" id="CHEBI:57618"/>
        <dbReference type="ChEBI" id="CHEBI:57844"/>
        <dbReference type="ChEBI" id="CHEBI:59789"/>
        <dbReference type="ChEBI" id="CHEBI:140311"/>
    </reaction>
</comment>
<dbReference type="SFLD" id="SFLDG01066">
    <property type="entry name" value="organic_radical-activating_enz"/>
    <property type="match status" value="1"/>
</dbReference>
<dbReference type="RefSeq" id="WP_245874294.1">
    <property type="nucleotide sequence ID" value="NZ_JBBNOP010000020.1"/>
</dbReference>
<proteinExistence type="inferred from homology"/>
<dbReference type="SFLD" id="SFLDS00029">
    <property type="entry name" value="Radical_SAM"/>
    <property type="match status" value="1"/>
</dbReference>
<keyword evidence="14" id="KW-1185">Reference proteome</keyword>
<dbReference type="PIRSF" id="PIRSF000368">
    <property type="entry name" value="NrdG"/>
    <property type="match status" value="1"/>
</dbReference>
<dbReference type="InterPro" id="IPR012837">
    <property type="entry name" value="NrdG"/>
</dbReference>